<dbReference type="Proteomes" id="UP001519460">
    <property type="component" value="Unassembled WGS sequence"/>
</dbReference>
<dbReference type="EMBL" id="JACVVK020000084">
    <property type="protein sequence ID" value="KAK7494316.1"/>
    <property type="molecule type" value="Genomic_DNA"/>
</dbReference>
<accession>A0ABD0L4Z7</accession>
<proteinExistence type="predicted"/>
<organism evidence="1 2">
    <name type="scientific">Batillaria attramentaria</name>
    <dbReference type="NCBI Taxonomy" id="370345"/>
    <lineage>
        <taxon>Eukaryota</taxon>
        <taxon>Metazoa</taxon>
        <taxon>Spiralia</taxon>
        <taxon>Lophotrochozoa</taxon>
        <taxon>Mollusca</taxon>
        <taxon>Gastropoda</taxon>
        <taxon>Caenogastropoda</taxon>
        <taxon>Sorbeoconcha</taxon>
        <taxon>Cerithioidea</taxon>
        <taxon>Batillariidae</taxon>
        <taxon>Batillaria</taxon>
    </lineage>
</organism>
<protein>
    <recommendedName>
        <fullName evidence="3">Secreted protein</fullName>
    </recommendedName>
</protein>
<name>A0ABD0L4Z7_9CAEN</name>
<comment type="caution">
    <text evidence="1">The sequence shown here is derived from an EMBL/GenBank/DDBJ whole genome shotgun (WGS) entry which is preliminary data.</text>
</comment>
<dbReference type="AlphaFoldDB" id="A0ABD0L4Z7"/>
<evidence type="ECO:0008006" key="3">
    <source>
        <dbReference type="Google" id="ProtNLM"/>
    </source>
</evidence>
<evidence type="ECO:0000313" key="2">
    <source>
        <dbReference type="Proteomes" id="UP001519460"/>
    </source>
</evidence>
<keyword evidence="2" id="KW-1185">Reference proteome</keyword>
<dbReference type="PROSITE" id="PS51257">
    <property type="entry name" value="PROKAR_LIPOPROTEIN"/>
    <property type="match status" value="1"/>
</dbReference>
<gene>
    <name evidence="1" type="ORF">BaRGS_00014419</name>
</gene>
<evidence type="ECO:0000313" key="1">
    <source>
        <dbReference type="EMBL" id="KAK7494316.1"/>
    </source>
</evidence>
<sequence>MKALETLRPLPVLTGRVFCPSFSVAVSGTFTGCCAIRFVAPSPHRPLVTHGCCTGRPLFYKNRSDPGRPFSLGSCNTVLPGAVPAQVCMPPVGQLTQPVGRRSNDVA</sequence>
<reference evidence="1 2" key="1">
    <citation type="journal article" date="2023" name="Sci. Data">
        <title>Genome assembly of the Korean intertidal mud-creeper Batillaria attramentaria.</title>
        <authorList>
            <person name="Patra A.K."/>
            <person name="Ho P.T."/>
            <person name="Jun S."/>
            <person name="Lee S.J."/>
            <person name="Kim Y."/>
            <person name="Won Y.J."/>
        </authorList>
    </citation>
    <scope>NUCLEOTIDE SEQUENCE [LARGE SCALE GENOMIC DNA]</scope>
    <source>
        <strain evidence="1">Wonlab-2016</strain>
    </source>
</reference>